<sequence length="316" mass="34282">MDKPLDVKQAILIAGPTASGKSALALGLAERLGGEIVNADSMQIYRELRVLTARPSAAEEARVPHHLYGVISGAELCSAGRWSRMAIEAIADIEARGHVPIVVGGTGLYFKALIEGFSPIPDVPDAVREAARSEVEAAGDEAHALLAAVDPALAEVIRPSDRQRIARGIEVARATGRPLSAWQKQPREPLLAGSIAKIVLAPDRAWLRARCDARFETMVQEGAIEEARALAAMHLAPELPVMKALGLRPLIDYVSGKIELSEAVTLGQAETRAYAKRQETWFKTQMITWQRFSEQDSERLLAKIFSFIDGLGLTRP</sequence>
<reference evidence="14 15" key="1">
    <citation type="submission" date="2019-09" db="EMBL/GenBank/DDBJ databases">
        <title>Parvibaculum sedimenti sp. nov., isolated from sediment.</title>
        <authorList>
            <person name="Wang Y."/>
        </authorList>
    </citation>
    <scope>NUCLEOTIDE SEQUENCE [LARGE SCALE GENOMIC DNA]</scope>
    <source>
        <strain evidence="14 15">HXT-9</strain>
    </source>
</reference>
<feature type="region of interest" description="Interaction with substrate tRNA" evidence="10">
    <location>
        <begin position="163"/>
        <end position="167"/>
    </location>
</feature>
<comment type="caution">
    <text evidence="10">Lacks conserved residue(s) required for the propagation of feature annotation.</text>
</comment>
<evidence type="ECO:0000256" key="6">
    <source>
        <dbReference type="ARBA" id="ARBA00022741"/>
    </source>
</evidence>
<dbReference type="InterPro" id="IPR027417">
    <property type="entry name" value="P-loop_NTPase"/>
</dbReference>
<evidence type="ECO:0000256" key="13">
    <source>
        <dbReference type="RuleBase" id="RU003785"/>
    </source>
</evidence>
<evidence type="ECO:0000256" key="11">
    <source>
        <dbReference type="RuleBase" id="RU003783"/>
    </source>
</evidence>
<dbReference type="EC" id="2.5.1.75" evidence="10"/>
<name>A0A6N6VGY7_9HYPH</name>
<dbReference type="NCBIfam" id="TIGR00174">
    <property type="entry name" value="miaA"/>
    <property type="match status" value="1"/>
</dbReference>
<keyword evidence="4 10" id="KW-0808">Transferase</keyword>
<dbReference type="PANTHER" id="PTHR11088:SF60">
    <property type="entry name" value="TRNA DIMETHYLALLYLTRANSFERASE"/>
    <property type="match status" value="1"/>
</dbReference>
<keyword evidence="7 10" id="KW-0067">ATP-binding</keyword>
<evidence type="ECO:0000256" key="7">
    <source>
        <dbReference type="ARBA" id="ARBA00022840"/>
    </source>
</evidence>
<accession>A0A6N6VGY7</accession>
<evidence type="ECO:0000256" key="10">
    <source>
        <dbReference type="HAMAP-Rule" id="MF_00185"/>
    </source>
</evidence>
<evidence type="ECO:0000256" key="1">
    <source>
        <dbReference type="ARBA" id="ARBA00001946"/>
    </source>
</evidence>
<feature type="site" description="Interaction with substrate tRNA" evidence="10">
    <location>
        <position position="106"/>
    </location>
</feature>
<dbReference type="Gene3D" id="1.10.20.140">
    <property type="match status" value="1"/>
</dbReference>
<feature type="binding site" evidence="10">
    <location>
        <begin position="17"/>
        <end position="22"/>
    </location>
    <ligand>
        <name>substrate</name>
    </ligand>
</feature>
<feature type="region of interest" description="Interaction with substrate tRNA" evidence="10">
    <location>
        <begin position="40"/>
        <end position="43"/>
    </location>
</feature>
<dbReference type="GO" id="GO:0006400">
    <property type="term" value="P:tRNA modification"/>
    <property type="evidence" value="ECO:0007669"/>
    <property type="project" value="TreeGrafter"/>
</dbReference>
<feature type="site" description="Interaction with substrate tRNA" evidence="10">
    <location>
        <position position="128"/>
    </location>
</feature>
<evidence type="ECO:0000256" key="8">
    <source>
        <dbReference type="ARBA" id="ARBA00022842"/>
    </source>
</evidence>
<evidence type="ECO:0000256" key="4">
    <source>
        <dbReference type="ARBA" id="ARBA00022679"/>
    </source>
</evidence>
<dbReference type="HAMAP" id="MF_00185">
    <property type="entry name" value="IPP_trans"/>
    <property type="match status" value="1"/>
</dbReference>
<comment type="catalytic activity">
    <reaction evidence="9 10 11">
        <text>adenosine(37) in tRNA + dimethylallyl diphosphate = N(6)-dimethylallyladenosine(37) in tRNA + diphosphate</text>
        <dbReference type="Rhea" id="RHEA:26482"/>
        <dbReference type="Rhea" id="RHEA-COMP:10162"/>
        <dbReference type="Rhea" id="RHEA-COMP:10375"/>
        <dbReference type="ChEBI" id="CHEBI:33019"/>
        <dbReference type="ChEBI" id="CHEBI:57623"/>
        <dbReference type="ChEBI" id="CHEBI:74411"/>
        <dbReference type="ChEBI" id="CHEBI:74415"/>
        <dbReference type="EC" id="2.5.1.75"/>
    </reaction>
</comment>
<gene>
    <name evidence="10 14" type="primary">miaA</name>
    <name evidence="14" type="ORF">F2P47_14250</name>
</gene>
<organism evidence="14 15">
    <name type="scientific">Parvibaculum sedimenti</name>
    <dbReference type="NCBI Taxonomy" id="2608632"/>
    <lineage>
        <taxon>Bacteria</taxon>
        <taxon>Pseudomonadati</taxon>
        <taxon>Pseudomonadota</taxon>
        <taxon>Alphaproteobacteria</taxon>
        <taxon>Hyphomicrobiales</taxon>
        <taxon>Parvibaculaceae</taxon>
        <taxon>Parvibaculum</taxon>
    </lineage>
</organism>
<keyword evidence="8 10" id="KW-0460">Magnesium</keyword>
<evidence type="ECO:0000256" key="12">
    <source>
        <dbReference type="RuleBase" id="RU003784"/>
    </source>
</evidence>
<comment type="caution">
    <text evidence="14">The sequence shown here is derived from an EMBL/GenBank/DDBJ whole genome shotgun (WGS) entry which is preliminary data.</text>
</comment>
<evidence type="ECO:0000313" key="14">
    <source>
        <dbReference type="EMBL" id="KAB7738960.1"/>
    </source>
</evidence>
<evidence type="ECO:0000256" key="9">
    <source>
        <dbReference type="ARBA" id="ARBA00049563"/>
    </source>
</evidence>
<feature type="binding site" evidence="10">
    <location>
        <begin position="15"/>
        <end position="22"/>
    </location>
    <ligand>
        <name>ATP</name>
        <dbReference type="ChEBI" id="CHEBI:30616"/>
    </ligand>
</feature>
<proteinExistence type="inferred from homology"/>
<dbReference type="GO" id="GO:0005524">
    <property type="term" value="F:ATP binding"/>
    <property type="evidence" value="ECO:0007669"/>
    <property type="project" value="UniProtKB-UniRule"/>
</dbReference>
<dbReference type="EMBL" id="WESC01000014">
    <property type="protein sequence ID" value="KAB7738960.1"/>
    <property type="molecule type" value="Genomic_DNA"/>
</dbReference>
<evidence type="ECO:0000256" key="5">
    <source>
        <dbReference type="ARBA" id="ARBA00022694"/>
    </source>
</evidence>
<dbReference type="Proteomes" id="UP000468901">
    <property type="component" value="Unassembled WGS sequence"/>
</dbReference>
<comment type="function">
    <text evidence="2 10 12">Catalyzes the transfer of a dimethylallyl group onto the adenine at position 37 in tRNAs that read codons beginning with uridine, leading to the formation of N6-(dimethylallyl)adenosine (i(6)A).</text>
</comment>
<evidence type="ECO:0000313" key="15">
    <source>
        <dbReference type="Proteomes" id="UP000468901"/>
    </source>
</evidence>
<comment type="cofactor">
    <cofactor evidence="1 10">
        <name>Mg(2+)</name>
        <dbReference type="ChEBI" id="CHEBI:18420"/>
    </cofactor>
</comment>
<dbReference type="Pfam" id="PF01715">
    <property type="entry name" value="IPPT"/>
    <property type="match status" value="1"/>
</dbReference>
<keyword evidence="6 10" id="KW-0547">Nucleotide-binding</keyword>
<keyword evidence="5 10" id="KW-0819">tRNA processing</keyword>
<dbReference type="AlphaFoldDB" id="A0A6N6VGY7"/>
<comment type="similarity">
    <text evidence="3 10 13">Belongs to the IPP transferase family.</text>
</comment>
<comment type="subunit">
    <text evidence="10">Monomer.</text>
</comment>
<dbReference type="SUPFAM" id="SSF52540">
    <property type="entry name" value="P-loop containing nucleoside triphosphate hydrolases"/>
    <property type="match status" value="1"/>
</dbReference>
<protein>
    <recommendedName>
        <fullName evidence="10">tRNA dimethylallyltransferase</fullName>
        <ecNumber evidence="10">2.5.1.75</ecNumber>
    </recommendedName>
    <alternativeName>
        <fullName evidence="10">Dimethylallyl diphosphate:tRNA dimethylallyltransferase</fullName>
        <shortName evidence="10">DMAPP:tRNA dimethylallyltransferase</shortName>
        <shortName evidence="10">DMATase</shortName>
    </alternativeName>
    <alternativeName>
        <fullName evidence="10">Isopentenyl-diphosphate:tRNA isopentenyltransferase</fullName>
        <shortName evidence="10">IPP transferase</shortName>
        <shortName evidence="10">IPPT</shortName>
        <shortName evidence="10">IPTase</shortName>
    </alternativeName>
</protein>
<dbReference type="InterPro" id="IPR039657">
    <property type="entry name" value="Dimethylallyltransferase"/>
</dbReference>
<dbReference type="PANTHER" id="PTHR11088">
    <property type="entry name" value="TRNA DIMETHYLALLYLTRANSFERASE"/>
    <property type="match status" value="1"/>
</dbReference>
<dbReference type="GO" id="GO:0052381">
    <property type="term" value="F:tRNA dimethylallyltransferase activity"/>
    <property type="evidence" value="ECO:0007669"/>
    <property type="project" value="UniProtKB-UniRule"/>
</dbReference>
<keyword evidence="15" id="KW-1185">Reference proteome</keyword>
<evidence type="ECO:0000256" key="3">
    <source>
        <dbReference type="ARBA" id="ARBA00005842"/>
    </source>
</evidence>
<evidence type="ECO:0000256" key="2">
    <source>
        <dbReference type="ARBA" id="ARBA00003213"/>
    </source>
</evidence>
<dbReference type="InterPro" id="IPR018022">
    <property type="entry name" value="IPT"/>
</dbReference>
<dbReference type="Gene3D" id="3.40.50.300">
    <property type="entry name" value="P-loop containing nucleotide triphosphate hydrolases"/>
    <property type="match status" value="1"/>
</dbReference>
<dbReference type="RefSeq" id="WP_152217052.1">
    <property type="nucleotide sequence ID" value="NZ_WESC01000014.1"/>
</dbReference>